<keyword evidence="6 8" id="KW-0472">Membrane</keyword>
<keyword evidence="4" id="KW-0256">Endoplasmic reticulum</keyword>
<evidence type="ECO:0000256" key="5">
    <source>
        <dbReference type="ARBA" id="ARBA00022989"/>
    </source>
</evidence>
<evidence type="ECO:0000313" key="10">
    <source>
        <dbReference type="Proteomes" id="UP001632038"/>
    </source>
</evidence>
<evidence type="ECO:0000256" key="3">
    <source>
        <dbReference type="ARBA" id="ARBA00022692"/>
    </source>
</evidence>
<protein>
    <submittedName>
        <fullName evidence="9">Uncharacterized protein</fullName>
    </submittedName>
</protein>
<evidence type="ECO:0000313" key="9">
    <source>
        <dbReference type="EMBL" id="KAL3654963.1"/>
    </source>
</evidence>
<evidence type="ECO:0000256" key="4">
    <source>
        <dbReference type="ARBA" id="ARBA00022824"/>
    </source>
</evidence>
<evidence type="ECO:0000256" key="7">
    <source>
        <dbReference type="SAM" id="MobiDB-lite"/>
    </source>
</evidence>
<dbReference type="PANTHER" id="PTHR15601">
    <property type="entry name" value="STRESS ASSOCIATED ENDOPLASMIC RETICULUM PROTEIN SERP1/RAMP4"/>
    <property type="match status" value="1"/>
</dbReference>
<dbReference type="AlphaFoldDB" id="A0ABD3EKW8"/>
<dbReference type="PANTHER" id="PTHR15601:SF0">
    <property type="entry name" value="GEO09675P1"/>
    <property type="match status" value="1"/>
</dbReference>
<dbReference type="EMBL" id="JAVIJP010000002">
    <property type="protein sequence ID" value="KAL3654963.1"/>
    <property type="molecule type" value="Genomic_DNA"/>
</dbReference>
<dbReference type="GO" id="GO:0005789">
    <property type="term" value="C:endoplasmic reticulum membrane"/>
    <property type="evidence" value="ECO:0007669"/>
    <property type="project" value="UniProtKB-SubCell"/>
</dbReference>
<dbReference type="InterPro" id="IPR010580">
    <property type="entry name" value="ER_stress-assoc"/>
</dbReference>
<feature type="transmembrane region" description="Helical" evidence="8">
    <location>
        <begin position="26"/>
        <end position="44"/>
    </location>
</feature>
<proteinExistence type="inferred from homology"/>
<gene>
    <name evidence="9" type="ORF">CASFOL_000749</name>
</gene>
<dbReference type="Proteomes" id="UP001632038">
    <property type="component" value="Unassembled WGS sequence"/>
</dbReference>
<name>A0ABD3EKW8_9LAMI</name>
<reference evidence="10" key="1">
    <citation type="journal article" date="2024" name="IScience">
        <title>Strigolactones Initiate the Formation of Haustorium-like Structures in Castilleja.</title>
        <authorList>
            <person name="Buerger M."/>
            <person name="Peterson D."/>
            <person name="Chory J."/>
        </authorList>
    </citation>
    <scope>NUCLEOTIDE SEQUENCE [LARGE SCALE GENOMIC DNA]</scope>
</reference>
<accession>A0ABD3EKW8</accession>
<evidence type="ECO:0000256" key="2">
    <source>
        <dbReference type="ARBA" id="ARBA00005500"/>
    </source>
</evidence>
<evidence type="ECO:0000256" key="1">
    <source>
        <dbReference type="ARBA" id="ARBA00004389"/>
    </source>
</evidence>
<comment type="subcellular location">
    <subcellularLocation>
        <location evidence="1">Endoplasmic reticulum membrane</location>
        <topology evidence="1">Single-pass membrane protein</topology>
    </subcellularLocation>
</comment>
<comment type="caution">
    <text evidence="9">The sequence shown here is derived from an EMBL/GenBank/DDBJ whole genome shotgun (WGS) entry which is preliminary data.</text>
</comment>
<keyword evidence="3 8" id="KW-0812">Transmembrane</keyword>
<keyword evidence="10" id="KW-1185">Reference proteome</keyword>
<dbReference type="Pfam" id="PF06624">
    <property type="entry name" value="RAMP4"/>
    <property type="match status" value="1"/>
</dbReference>
<evidence type="ECO:0000256" key="6">
    <source>
        <dbReference type="ARBA" id="ARBA00023136"/>
    </source>
</evidence>
<sequence>MKFEKNINKRGAIGETTKKKGNSYPVGPLVIGFFIFVVIGSCSVPDYPHGNKWRHGLNETALNQQLSG</sequence>
<keyword evidence="5 8" id="KW-1133">Transmembrane helix</keyword>
<organism evidence="9 10">
    <name type="scientific">Castilleja foliolosa</name>
    <dbReference type="NCBI Taxonomy" id="1961234"/>
    <lineage>
        <taxon>Eukaryota</taxon>
        <taxon>Viridiplantae</taxon>
        <taxon>Streptophyta</taxon>
        <taxon>Embryophyta</taxon>
        <taxon>Tracheophyta</taxon>
        <taxon>Spermatophyta</taxon>
        <taxon>Magnoliopsida</taxon>
        <taxon>eudicotyledons</taxon>
        <taxon>Gunneridae</taxon>
        <taxon>Pentapetalae</taxon>
        <taxon>asterids</taxon>
        <taxon>lamiids</taxon>
        <taxon>Lamiales</taxon>
        <taxon>Orobanchaceae</taxon>
        <taxon>Pedicularideae</taxon>
        <taxon>Castillejinae</taxon>
        <taxon>Castilleja</taxon>
    </lineage>
</organism>
<comment type="similarity">
    <text evidence="2">Belongs to the RAMP4 family.</text>
</comment>
<feature type="region of interest" description="Disordered" evidence="7">
    <location>
        <begin position="1"/>
        <end position="25"/>
    </location>
</feature>
<evidence type="ECO:0000256" key="8">
    <source>
        <dbReference type="SAM" id="Phobius"/>
    </source>
</evidence>